<dbReference type="SUPFAM" id="SSF53448">
    <property type="entry name" value="Nucleotide-diphospho-sugar transferases"/>
    <property type="match status" value="1"/>
</dbReference>
<keyword evidence="13" id="KW-1185">Reference proteome</keyword>
<keyword evidence="6 11" id="KW-0735">Signal-anchor</keyword>
<dbReference type="InterPro" id="IPR002659">
    <property type="entry name" value="Glyco_trans_31"/>
</dbReference>
<evidence type="ECO:0000256" key="11">
    <source>
        <dbReference type="RuleBase" id="RU363063"/>
    </source>
</evidence>
<evidence type="ECO:0000313" key="13">
    <source>
        <dbReference type="Proteomes" id="UP000005408"/>
    </source>
</evidence>
<evidence type="ECO:0000313" key="12">
    <source>
        <dbReference type="EnsemblMetazoa" id="G4190.5:cds"/>
    </source>
</evidence>
<dbReference type="EC" id="2.4.1.-" evidence="11"/>
<evidence type="ECO:0000256" key="7">
    <source>
        <dbReference type="ARBA" id="ARBA00022989"/>
    </source>
</evidence>
<reference evidence="12" key="1">
    <citation type="submission" date="2022-08" db="UniProtKB">
        <authorList>
            <consortium name="EnsemblMetazoa"/>
        </authorList>
    </citation>
    <scope>IDENTIFICATION</scope>
    <source>
        <strain evidence="12">05x7-T-G4-1.051#20</strain>
    </source>
</reference>
<keyword evidence="4" id="KW-0808">Transferase</keyword>
<keyword evidence="8 11" id="KW-0333">Golgi apparatus</keyword>
<dbReference type="EnsemblMetazoa" id="G4190.5">
    <property type="protein sequence ID" value="G4190.5:cds"/>
    <property type="gene ID" value="G4190"/>
</dbReference>
<dbReference type="GO" id="GO:0008194">
    <property type="term" value="F:UDP-glycosyltransferase activity"/>
    <property type="evidence" value="ECO:0007669"/>
    <property type="project" value="TreeGrafter"/>
</dbReference>
<keyword evidence="5 11" id="KW-0812">Transmembrane</keyword>
<comment type="similarity">
    <text evidence="2 11">Belongs to the glycosyltransferase 31 family.</text>
</comment>
<evidence type="ECO:0000256" key="9">
    <source>
        <dbReference type="ARBA" id="ARBA00023136"/>
    </source>
</evidence>
<dbReference type="Pfam" id="PF01762">
    <property type="entry name" value="Galactosyl_T"/>
    <property type="match status" value="1"/>
</dbReference>
<evidence type="ECO:0000256" key="1">
    <source>
        <dbReference type="ARBA" id="ARBA00004323"/>
    </source>
</evidence>
<comment type="subcellular location">
    <subcellularLocation>
        <location evidence="1 11">Golgi apparatus membrane</location>
        <topology evidence="1 11">Single-pass type II membrane protein</topology>
    </subcellularLocation>
</comment>
<evidence type="ECO:0000256" key="4">
    <source>
        <dbReference type="ARBA" id="ARBA00022679"/>
    </source>
</evidence>
<dbReference type="Gene3D" id="3.90.550.50">
    <property type="match status" value="1"/>
</dbReference>
<dbReference type="GO" id="GO:0000139">
    <property type="term" value="C:Golgi membrane"/>
    <property type="evidence" value="ECO:0007669"/>
    <property type="project" value="UniProtKB-SubCell"/>
</dbReference>
<evidence type="ECO:0000256" key="8">
    <source>
        <dbReference type="ARBA" id="ARBA00023034"/>
    </source>
</evidence>
<feature type="transmembrane region" description="Helical" evidence="11">
    <location>
        <begin position="26"/>
        <end position="45"/>
    </location>
</feature>
<name>A0A8W8N7N1_MAGGI</name>
<dbReference type="PANTHER" id="PTHR11214">
    <property type="entry name" value="BETA-1,3-N-ACETYLGLUCOSAMINYLTRANSFERASE"/>
    <property type="match status" value="1"/>
</dbReference>
<dbReference type="FunFam" id="3.90.550.50:FF:000001">
    <property type="entry name" value="Hexosyltransferase"/>
    <property type="match status" value="1"/>
</dbReference>
<keyword evidence="9 11" id="KW-0472">Membrane</keyword>
<evidence type="ECO:0000256" key="6">
    <source>
        <dbReference type="ARBA" id="ARBA00022968"/>
    </source>
</evidence>
<keyword evidence="3 11" id="KW-0328">Glycosyltransferase</keyword>
<evidence type="ECO:0000256" key="10">
    <source>
        <dbReference type="ARBA" id="ARBA00023180"/>
    </source>
</evidence>
<evidence type="ECO:0000256" key="2">
    <source>
        <dbReference type="ARBA" id="ARBA00008661"/>
    </source>
</evidence>
<dbReference type="PANTHER" id="PTHR11214:SF349">
    <property type="entry name" value="BETA-1,3-GALACTOSYLTRANSFERASE BRN"/>
    <property type="match status" value="1"/>
</dbReference>
<sequence>MNSGSSFKFKWFNSCFRNLSAGNIRVQLVVLNSLCLVLMVFALMYTNNVHRTPPSHSQPYECKEDFGYGKASLEEIISGTAQQLDHPNFTYIRNANKTCIPNSDVLLLILVKSAVGHFRKRQYIRETWGIENGLHEDLIQQNFEDSYVNNTHKIKMALSWISEYCKQAKYILIVDDDMYVNIPNTISFILQEAISPDEDFYSGHLVPEPYPDRCLKSKHFISKTQYPFACYPPYIAGGSILLNKYTVEQFVRVMQFIPYLPFDDVFLGFIAQKLGIEPTKNAYISLEERTTNANDIKNFISQHGYNTNILFRIAYNNTHMQMKTVIKLA</sequence>
<proteinExistence type="inferred from homology"/>
<keyword evidence="10" id="KW-0325">Glycoprotein</keyword>
<keyword evidence="7 11" id="KW-1133">Transmembrane helix</keyword>
<dbReference type="Proteomes" id="UP000005408">
    <property type="component" value="Unassembled WGS sequence"/>
</dbReference>
<dbReference type="InterPro" id="IPR029044">
    <property type="entry name" value="Nucleotide-diphossugar_trans"/>
</dbReference>
<dbReference type="AlphaFoldDB" id="A0A8W8N7N1"/>
<organism evidence="12 13">
    <name type="scientific">Magallana gigas</name>
    <name type="common">Pacific oyster</name>
    <name type="synonym">Crassostrea gigas</name>
    <dbReference type="NCBI Taxonomy" id="29159"/>
    <lineage>
        <taxon>Eukaryota</taxon>
        <taxon>Metazoa</taxon>
        <taxon>Spiralia</taxon>
        <taxon>Lophotrochozoa</taxon>
        <taxon>Mollusca</taxon>
        <taxon>Bivalvia</taxon>
        <taxon>Autobranchia</taxon>
        <taxon>Pteriomorphia</taxon>
        <taxon>Ostreida</taxon>
        <taxon>Ostreoidea</taxon>
        <taxon>Ostreidae</taxon>
        <taxon>Magallana</taxon>
    </lineage>
</organism>
<protein>
    <recommendedName>
        <fullName evidence="11">Hexosyltransferase</fullName>
        <ecNumber evidence="11">2.4.1.-</ecNumber>
    </recommendedName>
</protein>
<dbReference type="GO" id="GO:0006493">
    <property type="term" value="P:protein O-linked glycosylation"/>
    <property type="evidence" value="ECO:0007669"/>
    <property type="project" value="TreeGrafter"/>
</dbReference>
<dbReference type="GO" id="GO:0016758">
    <property type="term" value="F:hexosyltransferase activity"/>
    <property type="evidence" value="ECO:0007669"/>
    <property type="project" value="InterPro"/>
</dbReference>
<accession>A0A8W8N7N1</accession>
<evidence type="ECO:0000256" key="3">
    <source>
        <dbReference type="ARBA" id="ARBA00022676"/>
    </source>
</evidence>
<evidence type="ECO:0000256" key="5">
    <source>
        <dbReference type="ARBA" id="ARBA00022692"/>
    </source>
</evidence>